<evidence type="ECO:0000256" key="1">
    <source>
        <dbReference type="SAM" id="MobiDB-lite"/>
    </source>
</evidence>
<dbReference type="OrthoDB" id="4900512at2759"/>
<evidence type="ECO:0000313" key="3">
    <source>
        <dbReference type="EMBL" id="PNP43820.1"/>
    </source>
</evidence>
<proteinExistence type="predicted"/>
<sequence>MRSLSLVALGLVAGSPLVHANPNGGYLKSVYSGSMTVARSSTFDDSRFYSLWVSIMQHLPTVTVTTSVTTTVTTTTTTTGDELDQIITILPHPPITHLEVTKTDSVYSTVTKSVSSCSSACPSMAVVPVIPKTTTSSAKMSSSAEPSKNGTMPTSTQMGEPTMSSTTSRRVGPSSTPPPLNGPINGVSTTAAPVMGAVAVAIAGWVLMV</sequence>
<evidence type="ECO:0008006" key="5">
    <source>
        <dbReference type="Google" id="ProtNLM"/>
    </source>
</evidence>
<comment type="caution">
    <text evidence="3">The sequence shown here is derived from an EMBL/GenBank/DDBJ whole genome shotgun (WGS) entry which is preliminary data.</text>
</comment>
<feature type="region of interest" description="Disordered" evidence="1">
    <location>
        <begin position="134"/>
        <end position="184"/>
    </location>
</feature>
<name>A0A2K0TE75_9HYPO</name>
<feature type="compositionally biased region" description="Polar residues" evidence="1">
    <location>
        <begin position="149"/>
        <end position="169"/>
    </location>
</feature>
<reference evidence="3 4" key="1">
    <citation type="submission" date="2017-02" db="EMBL/GenBank/DDBJ databases">
        <title>Genomes of Trichoderma spp. with biocontrol activity.</title>
        <authorList>
            <person name="Gardiner D."/>
            <person name="Kazan K."/>
            <person name="Vos C."/>
            <person name="Harvey P."/>
        </authorList>
    </citation>
    <scope>NUCLEOTIDE SEQUENCE [LARGE SCALE GENOMIC DNA]</scope>
    <source>
        <strain evidence="3 4">A5MH</strain>
    </source>
</reference>
<dbReference type="AlphaFoldDB" id="A0A2K0TE75"/>
<feature type="chain" id="PRO_5014476721" description="GPI anchored protein" evidence="2">
    <location>
        <begin position="21"/>
        <end position="209"/>
    </location>
</feature>
<feature type="compositionally biased region" description="Low complexity" evidence="1">
    <location>
        <begin position="134"/>
        <end position="148"/>
    </location>
</feature>
<gene>
    <name evidence="3" type="ORF">TGAMA5MH_04102</name>
</gene>
<organism evidence="3 4">
    <name type="scientific">Trichoderma gamsii</name>
    <dbReference type="NCBI Taxonomy" id="398673"/>
    <lineage>
        <taxon>Eukaryota</taxon>
        <taxon>Fungi</taxon>
        <taxon>Dikarya</taxon>
        <taxon>Ascomycota</taxon>
        <taxon>Pezizomycotina</taxon>
        <taxon>Sordariomycetes</taxon>
        <taxon>Hypocreomycetidae</taxon>
        <taxon>Hypocreales</taxon>
        <taxon>Hypocreaceae</taxon>
        <taxon>Trichoderma</taxon>
    </lineage>
</organism>
<dbReference type="EMBL" id="MTYH01000036">
    <property type="protein sequence ID" value="PNP43820.1"/>
    <property type="molecule type" value="Genomic_DNA"/>
</dbReference>
<keyword evidence="2" id="KW-0732">Signal</keyword>
<evidence type="ECO:0000313" key="4">
    <source>
        <dbReference type="Proteomes" id="UP000236546"/>
    </source>
</evidence>
<accession>A0A2K0TE75</accession>
<protein>
    <recommendedName>
        <fullName evidence="5">GPI anchored protein</fullName>
    </recommendedName>
</protein>
<dbReference type="Proteomes" id="UP000236546">
    <property type="component" value="Unassembled WGS sequence"/>
</dbReference>
<evidence type="ECO:0000256" key="2">
    <source>
        <dbReference type="SAM" id="SignalP"/>
    </source>
</evidence>
<feature type="signal peptide" evidence="2">
    <location>
        <begin position="1"/>
        <end position="20"/>
    </location>
</feature>